<organism evidence="2 3">
    <name type="scientific">Longicatena caecimuris</name>
    <dbReference type="NCBI Taxonomy" id="1796635"/>
    <lineage>
        <taxon>Bacteria</taxon>
        <taxon>Bacillati</taxon>
        <taxon>Bacillota</taxon>
        <taxon>Erysipelotrichia</taxon>
        <taxon>Erysipelotrichales</taxon>
        <taxon>Erysipelotrichaceae</taxon>
        <taxon>Longicatena</taxon>
    </lineage>
</organism>
<sequence>MKHKTTGLLALAAILVVSGCNSSSNKPKKDTTSEETTVIHEGDYAALLPFEASSSRIKHAYTTNLNEAMIIGVGMMNLSKEHFSPDDYAYKESQFLSYDALDATGLDRVGLLGRTSEKNPNGMNPAIGTEIDTNNGKKKIGSQDVLLIDIYELDWYDGKDLEGLSLGIVLNDEIGDSVNPDIVSDAKLRAYGEEVGRKVVSYLRKTHPEIGQKTPIYVTLFKESGVNTTLPGTFIEEAYFESKTIGEYSRLNEAWALFPSSAATKLDSTNATYFDRLVKEIKNFFPEDTAVIGTGHFKDKELASLTIDISMHAKTWPEANAMMQKVNSSLSIFSSTSFAIKVRLKSDDVLIGAMQREKGSSKVTVIQLME</sequence>
<protein>
    <submittedName>
        <fullName evidence="2">Protein involved in sex pheromone biosynthesis</fullName>
    </submittedName>
</protein>
<proteinExistence type="predicted"/>
<reference evidence="2 3" key="1">
    <citation type="submission" date="2019-03" db="EMBL/GenBank/DDBJ databases">
        <title>Genomic Encyclopedia of Type Strains, Phase IV (KMG-IV): sequencing the most valuable type-strain genomes for metagenomic binning, comparative biology and taxonomic classification.</title>
        <authorList>
            <person name="Goeker M."/>
        </authorList>
    </citation>
    <scope>NUCLEOTIDE SEQUENCE [LARGE SCALE GENOMIC DNA]</scope>
    <source>
        <strain evidence="2 3">DSM 29481</strain>
    </source>
</reference>
<dbReference type="EMBL" id="SMBP01000006">
    <property type="protein sequence ID" value="TCU60615.1"/>
    <property type="molecule type" value="Genomic_DNA"/>
</dbReference>
<name>A0A4V2VKN5_9FIRM</name>
<comment type="caution">
    <text evidence="2">The sequence shown here is derived from an EMBL/GenBank/DDBJ whole genome shotgun (WGS) entry which is preliminary data.</text>
</comment>
<dbReference type="CDD" id="cd13440">
    <property type="entry name" value="CamS_repeat_2"/>
    <property type="match status" value="1"/>
</dbReference>
<gene>
    <name evidence="2" type="ORF">EDD61_106125</name>
</gene>
<dbReference type="Proteomes" id="UP000295773">
    <property type="component" value="Unassembled WGS sequence"/>
</dbReference>
<dbReference type="CDD" id="cd13441">
    <property type="entry name" value="CamS_repeat_1"/>
    <property type="match status" value="1"/>
</dbReference>
<dbReference type="AlphaFoldDB" id="A0A4V2VKN5"/>
<evidence type="ECO:0000313" key="2">
    <source>
        <dbReference type="EMBL" id="TCU60615.1"/>
    </source>
</evidence>
<dbReference type="Pfam" id="PF07537">
    <property type="entry name" value="CamS"/>
    <property type="match status" value="1"/>
</dbReference>
<dbReference type="GeneID" id="73794882"/>
<dbReference type="InterPro" id="IPR011426">
    <property type="entry name" value="CamS"/>
</dbReference>
<dbReference type="RefSeq" id="WP_008689733.1">
    <property type="nucleotide sequence ID" value="NZ_AP024510.1"/>
</dbReference>
<keyword evidence="1" id="KW-0732">Signal</keyword>
<dbReference type="Gene3D" id="3.10.570.10">
    <property type="entry name" value="sex pheromone staph- cam373 precursor domain"/>
    <property type="match status" value="1"/>
</dbReference>
<feature type="signal peptide" evidence="1">
    <location>
        <begin position="1"/>
        <end position="23"/>
    </location>
</feature>
<evidence type="ECO:0000313" key="3">
    <source>
        <dbReference type="Proteomes" id="UP000295773"/>
    </source>
</evidence>
<feature type="chain" id="PRO_5039125927" evidence="1">
    <location>
        <begin position="24"/>
        <end position="370"/>
    </location>
</feature>
<evidence type="ECO:0000256" key="1">
    <source>
        <dbReference type="SAM" id="SignalP"/>
    </source>
</evidence>
<accession>A0A4V2VKN5</accession>
<dbReference type="PROSITE" id="PS51257">
    <property type="entry name" value="PROKAR_LIPOPROTEIN"/>
    <property type="match status" value="1"/>
</dbReference>
<keyword evidence="3" id="KW-1185">Reference proteome</keyword>